<gene>
    <name evidence="1" type="ORF">RRG08_036542</name>
</gene>
<keyword evidence="2" id="KW-1185">Reference proteome</keyword>
<reference evidence="1" key="1">
    <citation type="journal article" date="2023" name="G3 (Bethesda)">
        <title>A reference genome for the long-term kleptoplast-retaining sea slug Elysia crispata morphotype clarki.</title>
        <authorList>
            <person name="Eastman K.E."/>
            <person name="Pendleton A.L."/>
            <person name="Shaikh M.A."/>
            <person name="Suttiyut T."/>
            <person name="Ogas R."/>
            <person name="Tomko P."/>
            <person name="Gavelis G."/>
            <person name="Widhalm J.R."/>
            <person name="Wisecaver J.H."/>
        </authorList>
    </citation>
    <scope>NUCLEOTIDE SEQUENCE</scope>
    <source>
        <strain evidence="1">ECLA1</strain>
    </source>
</reference>
<proteinExistence type="predicted"/>
<evidence type="ECO:0000313" key="1">
    <source>
        <dbReference type="EMBL" id="KAK3724564.1"/>
    </source>
</evidence>
<dbReference type="AlphaFoldDB" id="A0AAE0XY49"/>
<sequence>MNGFLFATFSKRCVHITSYCYHLHIISLNAANLHRASQKLREFMTWAVLLDIMTVECPVALRIWGVSLKLNYVDQPSPAQEYQVGVDGHPKARPPLDLKGEFGWTFGTLHEGSGGVASLVTVP</sequence>
<evidence type="ECO:0000313" key="2">
    <source>
        <dbReference type="Proteomes" id="UP001283361"/>
    </source>
</evidence>
<organism evidence="1 2">
    <name type="scientific">Elysia crispata</name>
    <name type="common">lettuce slug</name>
    <dbReference type="NCBI Taxonomy" id="231223"/>
    <lineage>
        <taxon>Eukaryota</taxon>
        <taxon>Metazoa</taxon>
        <taxon>Spiralia</taxon>
        <taxon>Lophotrochozoa</taxon>
        <taxon>Mollusca</taxon>
        <taxon>Gastropoda</taxon>
        <taxon>Heterobranchia</taxon>
        <taxon>Euthyneura</taxon>
        <taxon>Panpulmonata</taxon>
        <taxon>Sacoglossa</taxon>
        <taxon>Placobranchoidea</taxon>
        <taxon>Plakobranchidae</taxon>
        <taxon>Elysia</taxon>
    </lineage>
</organism>
<comment type="caution">
    <text evidence="1">The sequence shown here is derived from an EMBL/GenBank/DDBJ whole genome shotgun (WGS) entry which is preliminary data.</text>
</comment>
<name>A0AAE0XY49_9GAST</name>
<dbReference type="Proteomes" id="UP001283361">
    <property type="component" value="Unassembled WGS sequence"/>
</dbReference>
<protein>
    <submittedName>
        <fullName evidence="1">Uncharacterized protein</fullName>
    </submittedName>
</protein>
<dbReference type="EMBL" id="JAWDGP010007343">
    <property type="protein sequence ID" value="KAK3724564.1"/>
    <property type="molecule type" value="Genomic_DNA"/>
</dbReference>
<accession>A0AAE0XY49</accession>